<evidence type="ECO:0000256" key="8">
    <source>
        <dbReference type="ARBA" id="ARBA00023136"/>
    </source>
</evidence>
<evidence type="ECO:0000256" key="1">
    <source>
        <dbReference type="ARBA" id="ARBA00004141"/>
    </source>
</evidence>
<evidence type="ECO:0000256" key="7">
    <source>
        <dbReference type="ARBA" id="ARBA00023098"/>
    </source>
</evidence>
<gene>
    <name evidence="14" type="ORF">GSD1FS_0173</name>
</gene>
<dbReference type="InterPro" id="IPR043130">
    <property type="entry name" value="CDP-OH_PTrfase_TM_dom"/>
</dbReference>
<comment type="caution">
    <text evidence="14">The sequence shown here is derived from an EMBL/GenBank/DDBJ whole genome shotgun (WGS) entry which is preliminary data.</text>
</comment>
<dbReference type="PROSITE" id="PS00379">
    <property type="entry name" value="CDP_ALCOHOL_P_TRANSF"/>
    <property type="match status" value="1"/>
</dbReference>
<evidence type="ECO:0000256" key="11">
    <source>
        <dbReference type="NCBIfam" id="TIGR00560"/>
    </source>
</evidence>
<evidence type="ECO:0000256" key="2">
    <source>
        <dbReference type="ARBA" id="ARBA00010441"/>
    </source>
</evidence>
<dbReference type="Pfam" id="PF01066">
    <property type="entry name" value="CDP-OH_P_transf"/>
    <property type="match status" value="1"/>
</dbReference>
<accession>A0A7K1J2L6</accession>
<keyword evidence="6 13" id="KW-1133">Transmembrane helix</keyword>
<evidence type="ECO:0000256" key="10">
    <source>
        <dbReference type="ARBA" id="ARBA00023264"/>
    </source>
</evidence>
<comment type="similarity">
    <text evidence="2 12">Belongs to the CDP-alcohol phosphatidyltransferase class-I family.</text>
</comment>
<evidence type="ECO:0000256" key="5">
    <source>
        <dbReference type="ARBA" id="ARBA00022692"/>
    </source>
</evidence>
<dbReference type="GO" id="GO:0046474">
    <property type="term" value="P:glycerophospholipid biosynthetic process"/>
    <property type="evidence" value="ECO:0007669"/>
    <property type="project" value="TreeGrafter"/>
</dbReference>
<evidence type="ECO:0000256" key="12">
    <source>
        <dbReference type="RuleBase" id="RU003750"/>
    </source>
</evidence>
<dbReference type="AlphaFoldDB" id="A0A7K1J2L6"/>
<dbReference type="InterPro" id="IPR050324">
    <property type="entry name" value="CDP-alcohol_PTase-I"/>
</dbReference>
<dbReference type="InterPro" id="IPR004570">
    <property type="entry name" value="Phosphatidylglycerol_P_synth"/>
</dbReference>
<evidence type="ECO:0000256" key="9">
    <source>
        <dbReference type="ARBA" id="ARBA00023209"/>
    </source>
</evidence>
<dbReference type="EC" id="2.7.8.5" evidence="11"/>
<feature type="transmembrane region" description="Helical" evidence="13">
    <location>
        <begin position="21"/>
        <end position="43"/>
    </location>
</feature>
<reference evidence="14 15" key="1">
    <citation type="submission" date="2019-09" db="EMBL/GenBank/DDBJ databases">
        <title>Bifidobacterium canis sp. nov., isolated from the digestive tract of German Shepherd dog puppy.</title>
        <authorList>
            <person name="Bunesova V."/>
        </authorList>
    </citation>
    <scope>NUCLEOTIDE SEQUENCE [LARGE SCALE GENOMIC DNA]</scope>
    <source>
        <strain evidence="14 15">GSD1FS</strain>
    </source>
</reference>
<evidence type="ECO:0000256" key="4">
    <source>
        <dbReference type="ARBA" id="ARBA00022679"/>
    </source>
</evidence>
<dbReference type="PIRSF" id="PIRSF000847">
    <property type="entry name" value="Phos_ph_gly_syn"/>
    <property type="match status" value="1"/>
</dbReference>
<dbReference type="PANTHER" id="PTHR14269:SF62">
    <property type="entry name" value="CDP-DIACYLGLYCEROL--GLYCEROL-3-PHOSPHATE 3-PHOSPHATIDYLTRANSFERASE 1, CHLOROPLASTIC"/>
    <property type="match status" value="1"/>
</dbReference>
<sequence length="222" mass="24606">METEQASKTSMWSEWNSPPNLVTIARIILVVVFLGLYIAAGAWGANNIGMRWAAAIVFIVAASTDKIDGWMARKYNQVTELGKLLDPIADKLLTLGALIVAACFNEFGNPWIGWIVTILYVVREVGITIMRFTVIDHGGKVIAASQAGKYKTFTLCFGLGMLMLPVWSFVPYGAQPVWLSIYFVVAYALIYFSLILCLYSGYEYVHGVLANRKRSGHSHKKA</sequence>
<dbReference type="RefSeq" id="WP_155587964.1">
    <property type="nucleotide sequence ID" value="NZ_WNLP01000001.1"/>
</dbReference>
<protein>
    <recommendedName>
        <fullName evidence="11">CDP-diacylglycerol--glycerol-3-phosphate 3-phosphatidyltransferase</fullName>
        <ecNumber evidence="11">2.7.8.5</ecNumber>
    </recommendedName>
</protein>
<keyword evidence="4 12" id="KW-0808">Transferase</keyword>
<keyword evidence="7" id="KW-0443">Lipid metabolism</keyword>
<organism evidence="14 15">
    <name type="scientific">Bifidobacterium canis</name>
    <dbReference type="NCBI Taxonomy" id="2610880"/>
    <lineage>
        <taxon>Bacteria</taxon>
        <taxon>Bacillati</taxon>
        <taxon>Actinomycetota</taxon>
        <taxon>Actinomycetes</taxon>
        <taxon>Bifidobacteriales</taxon>
        <taxon>Bifidobacteriaceae</taxon>
        <taxon>Bifidobacterium</taxon>
    </lineage>
</organism>
<feature type="transmembrane region" description="Helical" evidence="13">
    <location>
        <begin position="111"/>
        <end position="132"/>
    </location>
</feature>
<keyword evidence="5 13" id="KW-0812">Transmembrane</keyword>
<dbReference type="Proteomes" id="UP000487882">
    <property type="component" value="Unassembled WGS sequence"/>
</dbReference>
<feature type="transmembrane region" description="Helical" evidence="13">
    <location>
        <begin position="180"/>
        <end position="205"/>
    </location>
</feature>
<evidence type="ECO:0000256" key="3">
    <source>
        <dbReference type="ARBA" id="ARBA00022516"/>
    </source>
</evidence>
<dbReference type="UniPathway" id="UPA00085"/>
<name>A0A7K1J2L6_9BIFI</name>
<dbReference type="PANTHER" id="PTHR14269">
    <property type="entry name" value="CDP-DIACYLGLYCEROL--GLYCEROL-3-PHOSPHATE 3-PHOSPHATIDYLTRANSFERASE-RELATED"/>
    <property type="match status" value="1"/>
</dbReference>
<comment type="subcellular location">
    <subcellularLocation>
        <location evidence="1">Membrane</location>
        <topology evidence="1">Multi-pass membrane protein</topology>
    </subcellularLocation>
</comment>
<keyword evidence="8 13" id="KW-0472">Membrane</keyword>
<keyword evidence="3" id="KW-0444">Lipid biosynthesis</keyword>
<dbReference type="InterPro" id="IPR048254">
    <property type="entry name" value="CDP_ALCOHOL_P_TRANSF_CS"/>
</dbReference>
<keyword evidence="10" id="KW-1208">Phospholipid metabolism</keyword>
<evidence type="ECO:0000313" key="14">
    <source>
        <dbReference type="EMBL" id="MUH58877.1"/>
    </source>
</evidence>
<evidence type="ECO:0000313" key="15">
    <source>
        <dbReference type="Proteomes" id="UP000487882"/>
    </source>
</evidence>
<feature type="transmembrane region" description="Helical" evidence="13">
    <location>
        <begin position="153"/>
        <end position="174"/>
    </location>
</feature>
<keyword evidence="15" id="KW-1185">Reference proteome</keyword>
<dbReference type="GO" id="GO:0008444">
    <property type="term" value="F:CDP-diacylglycerol-glycerol-3-phosphate 3-phosphatidyltransferase activity"/>
    <property type="evidence" value="ECO:0007669"/>
    <property type="project" value="UniProtKB-UniRule"/>
</dbReference>
<evidence type="ECO:0000256" key="13">
    <source>
        <dbReference type="SAM" id="Phobius"/>
    </source>
</evidence>
<dbReference type="Gene3D" id="1.20.120.1760">
    <property type="match status" value="1"/>
</dbReference>
<dbReference type="NCBIfam" id="TIGR00560">
    <property type="entry name" value="pgsA"/>
    <property type="match status" value="1"/>
</dbReference>
<dbReference type="GO" id="GO:0016020">
    <property type="term" value="C:membrane"/>
    <property type="evidence" value="ECO:0007669"/>
    <property type="project" value="UniProtKB-SubCell"/>
</dbReference>
<evidence type="ECO:0000256" key="6">
    <source>
        <dbReference type="ARBA" id="ARBA00022989"/>
    </source>
</evidence>
<keyword evidence="9" id="KW-0594">Phospholipid biosynthesis</keyword>
<dbReference type="EMBL" id="WNLP01000001">
    <property type="protein sequence ID" value="MUH58877.1"/>
    <property type="molecule type" value="Genomic_DNA"/>
</dbReference>
<dbReference type="InterPro" id="IPR000462">
    <property type="entry name" value="CDP-OH_P_trans"/>
</dbReference>
<proteinExistence type="inferred from homology"/>